<evidence type="ECO:0000313" key="2">
    <source>
        <dbReference type="Proteomes" id="UP000266841"/>
    </source>
</evidence>
<keyword evidence="2" id="KW-1185">Reference proteome</keyword>
<comment type="caution">
    <text evidence="1">The sequence shown here is derived from an EMBL/GenBank/DDBJ whole genome shotgun (WGS) entry which is preliminary data.</text>
</comment>
<evidence type="ECO:0000313" key="1">
    <source>
        <dbReference type="EMBL" id="EJK49244.1"/>
    </source>
</evidence>
<proteinExistence type="predicted"/>
<organism evidence="1 2">
    <name type="scientific">Thalassiosira oceanica</name>
    <name type="common">Marine diatom</name>
    <dbReference type="NCBI Taxonomy" id="159749"/>
    <lineage>
        <taxon>Eukaryota</taxon>
        <taxon>Sar</taxon>
        <taxon>Stramenopiles</taxon>
        <taxon>Ochrophyta</taxon>
        <taxon>Bacillariophyta</taxon>
        <taxon>Coscinodiscophyceae</taxon>
        <taxon>Thalassiosirophycidae</taxon>
        <taxon>Thalassiosirales</taxon>
        <taxon>Thalassiosiraceae</taxon>
        <taxon>Thalassiosira</taxon>
    </lineage>
</organism>
<dbReference type="Proteomes" id="UP000266841">
    <property type="component" value="Unassembled WGS sequence"/>
</dbReference>
<dbReference type="eggNOG" id="ENOG502QV88">
    <property type="taxonomic scope" value="Eukaryota"/>
</dbReference>
<accession>K0RAG1</accession>
<gene>
    <name evidence="1" type="ORF">THAOC_31901</name>
</gene>
<evidence type="ECO:0008006" key="3">
    <source>
        <dbReference type="Google" id="ProtNLM"/>
    </source>
</evidence>
<dbReference type="SUPFAM" id="SSF57850">
    <property type="entry name" value="RING/U-box"/>
    <property type="match status" value="1"/>
</dbReference>
<dbReference type="EMBL" id="AGNL01044992">
    <property type="protein sequence ID" value="EJK49244.1"/>
    <property type="molecule type" value="Genomic_DNA"/>
</dbReference>
<dbReference type="SMART" id="SM00671">
    <property type="entry name" value="SEL1"/>
    <property type="match status" value="1"/>
</dbReference>
<dbReference type="Gene3D" id="1.25.40.10">
    <property type="entry name" value="Tetratricopeptide repeat domain"/>
    <property type="match status" value="1"/>
</dbReference>
<dbReference type="SUPFAM" id="SSF81901">
    <property type="entry name" value="HCP-like"/>
    <property type="match status" value="1"/>
</dbReference>
<dbReference type="OrthoDB" id="272077at2759"/>
<reference evidence="1 2" key="1">
    <citation type="journal article" date="2012" name="Genome Biol.">
        <title>Genome and low-iron response of an oceanic diatom adapted to chronic iron limitation.</title>
        <authorList>
            <person name="Lommer M."/>
            <person name="Specht M."/>
            <person name="Roy A.S."/>
            <person name="Kraemer L."/>
            <person name="Andreson R."/>
            <person name="Gutowska M.A."/>
            <person name="Wolf J."/>
            <person name="Bergner S.V."/>
            <person name="Schilhabel M.B."/>
            <person name="Klostermeier U.C."/>
            <person name="Beiko R.G."/>
            <person name="Rosenstiel P."/>
            <person name="Hippler M."/>
            <person name="Laroche J."/>
        </authorList>
    </citation>
    <scope>NUCLEOTIDE SEQUENCE [LARGE SCALE GENOMIC DNA]</scope>
    <source>
        <strain evidence="1 2">CCMP1005</strain>
    </source>
</reference>
<dbReference type="AlphaFoldDB" id="K0RAG1"/>
<protein>
    <recommendedName>
        <fullName evidence="3">RING-type domain-containing protein</fullName>
    </recommendedName>
</protein>
<dbReference type="InterPro" id="IPR011990">
    <property type="entry name" value="TPR-like_helical_dom_sf"/>
</dbReference>
<dbReference type="InterPro" id="IPR006597">
    <property type="entry name" value="Sel1-like"/>
</dbReference>
<name>K0RAG1_THAOC</name>
<sequence>MICGACERELPDGAYLAEQRGRRQSIRRCEECVAAGNQLVLMRKGRTRSEEDECPICNLPLPIDATQSSFRVCCTTTVCDDCNLAAHKRGMGDCPFCRAPLPTDDNQCLAMIKKRVLTGYPLTIWHLGQLYRSGLYGLEQDTTRAVELFERAAELGLPRWDSRFRWTQSKELFMKGFATKAEYAAALRGYQSATEEMSSPDRDEAKAFDEAKALGLKSLQEQKEMGIR</sequence>